<dbReference type="RefSeq" id="WP_169609251.1">
    <property type="nucleotide sequence ID" value="NZ_CP051682.1"/>
</dbReference>
<dbReference type="NCBIfam" id="TIGR01509">
    <property type="entry name" value="HAD-SF-IA-v3"/>
    <property type="match status" value="1"/>
</dbReference>
<accession>A0A7L5E654</accession>
<evidence type="ECO:0000256" key="6">
    <source>
        <dbReference type="ARBA" id="ARBA00023235"/>
    </source>
</evidence>
<evidence type="ECO:0000256" key="10">
    <source>
        <dbReference type="ARBA" id="ARBA00044991"/>
    </source>
</evidence>
<evidence type="ECO:0000256" key="1">
    <source>
        <dbReference type="ARBA" id="ARBA00001946"/>
    </source>
</evidence>
<dbReference type="EC" id="5.4.2.6" evidence="9"/>
<dbReference type="PRINTS" id="PR00413">
    <property type="entry name" value="HADHALOGNASE"/>
</dbReference>
<dbReference type="GO" id="GO:0008801">
    <property type="term" value="F:beta-phosphoglucomutase activity"/>
    <property type="evidence" value="ECO:0007669"/>
    <property type="project" value="UniProtKB-EC"/>
</dbReference>
<dbReference type="NCBIfam" id="TIGR01549">
    <property type="entry name" value="HAD-SF-IA-v1"/>
    <property type="match status" value="1"/>
</dbReference>
<dbReference type="SFLD" id="SFLDG01129">
    <property type="entry name" value="C1.5:_HAD__Beta-PGM__Phosphata"/>
    <property type="match status" value="1"/>
</dbReference>
<comment type="catalytic activity">
    <reaction evidence="8">
        <text>beta-D-glucose 1-phosphate = beta-D-glucose 6-phosphate</text>
        <dbReference type="Rhea" id="RHEA:20113"/>
        <dbReference type="ChEBI" id="CHEBI:57684"/>
        <dbReference type="ChEBI" id="CHEBI:58247"/>
        <dbReference type="EC" id="5.4.2.6"/>
    </reaction>
</comment>
<dbReference type="Proteomes" id="UP000503278">
    <property type="component" value="Chromosome"/>
</dbReference>
<dbReference type="GO" id="GO:0046872">
    <property type="term" value="F:metal ion binding"/>
    <property type="evidence" value="ECO:0007669"/>
    <property type="project" value="UniProtKB-KW"/>
</dbReference>
<evidence type="ECO:0000256" key="9">
    <source>
        <dbReference type="ARBA" id="ARBA00044968"/>
    </source>
</evidence>
<keyword evidence="4" id="KW-0479">Metal-binding</keyword>
<evidence type="ECO:0000256" key="4">
    <source>
        <dbReference type="ARBA" id="ARBA00022723"/>
    </source>
</evidence>
<dbReference type="InterPro" id="IPR010976">
    <property type="entry name" value="B-phosphoglucomutase_hydrolase"/>
</dbReference>
<keyword evidence="7" id="KW-0119">Carbohydrate metabolism</keyword>
<dbReference type="Gene3D" id="3.40.50.1000">
    <property type="entry name" value="HAD superfamily/HAD-like"/>
    <property type="match status" value="1"/>
</dbReference>
<evidence type="ECO:0000313" key="11">
    <source>
        <dbReference type="EMBL" id="QJD97244.1"/>
    </source>
</evidence>
<dbReference type="Gene3D" id="1.10.150.240">
    <property type="entry name" value="Putative phosphatase, domain 2"/>
    <property type="match status" value="1"/>
</dbReference>
<dbReference type="EMBL" id="CP051682">
    <property type="protein sequence ID" value="QJD97244.1"/>
    <property type="molecule type" value="Genomic_DNA"/>
</dbReference>
<reference evidence="11 12" key="1">
    <citation type="submission" date="2020-04" db="EMBL/GenBank/DDBJ databases">
        <title>Genome sequencing of novel species.</title>
        <authorList>
            <person name="Heo J."/>
            <person name="Kim S.-J."/>
            <person name="Kim J.-S."/>
            <person name="Hong S.-B."/>
            <person name="Kwon S.-W."/>
        </authorList>
    </citation>
    <scope>NUCLEOTIDE SEQUENCE [LARGE SCALE GENOMIC DNA]</scope>
    <source>
        <strain evidence="11 12">F39-2</strain>
    </source>
</reference>
<sequence>MTQFAAIFDMDGTLVDNNPYHFKTWKALFEKYNRVEVTTKLYNEKLSGVPGMVIMREFFGDDYDEDQMKEMFDEKTRNYKELYAPYVQPINGLERLLAELKNGGVKLAVASSATEANINFVLDKLPIKPYFDTIVDGPRISKPKPNPQIFLKAAEDLGVKPEHCIVFEDSLSGVKAGNAAGMKVVGITTTHSADELHPVNLTITDYTGLTLNKLAALFDED</sequence>
<dbReference type="AlphaFoldDB" id="A0A7L5E654"/>
<name>A0A7L5E654_9SPHI</name>
<evidence type="ECO:0000313" key="12">
    <source>
        <dbReference type="Proteomes" id="UP000503278"/>
    </source>
</evidence>
<dbReference type="SFLD" id="SFLDS00003">
    <property type="entry name" value="Haloacid_Dehalogenase"/>
    <property type="match status" value="1"/>
</dbReference>
<evidence type="ECO:0000256" key="8">
    <source>
        <dbReference type="ARBA" id="ARBA00044926"/>
    </source>
</evidence>
<dbReference type="PANTHER" id="PTHR46193">
    <property type="entry name" value="6-PHOSPHOGLUCONATE PHOSPHATASE"/>
    <property type="match status" value="1"/>
</dbReference>
<dbReference type="NCBIfam" id="TIGR02009">
    <property type="entry name" value="PGMB-YQAB-SF"/>
    <property type="match status" value="1"/>
</dbReference>
<dbReference type="PANTHER" id="PTHR46193:SF18">
    <property type="entry name" value="HEXITOL PHOSPHATASE B"/>
    <property type="match status" value="1"/>
</dbReference>
<keyword evidence="5" id="KW-0460">Magnesium</keyword>
<comment type="similarity">
    <text evidence="2">Belongs to the HAD-like hydrolase superfamily. CbbY/CbbZ/Gph/YieH family.</text>
</comment>
<organism evidence="11 12">
    <name type="scientific">Mucilaginibacter robiniae</name>
    <dbReference type="NCBI Taxonomy" id="2728022"/>
    <lineage>
        <taxon>Bacteria</taxon>
        <taxon>Pseudomonadati</taxon>
        <taxon>Bacteroidota</taxon>
        <taxon>Sphingobacteriia</taxon>
        <taxon>Sphingobacteriales</taxon>
        <taxon>Sphingobacteriaceae</taxon>
        <taxon>Mucilaginibacter</taxon>
    </lineage>
</organism>
<dbReference type="InterPro" id="IPR023198">
    <property type="entry name" value="PGP-like_dom2"/>
</dbReference>
<evidence type="ECO:0000256" key="3">
    <source>
        <dbReference type="ARBA" id="ARBA00022553"/>
    </source>
</evidence>
<evidence type="ECO:0000256" key="7">
    <source>
        <dbReference type="ARBA" id="ARBA00023277"/>
    </source>
</evidence>
<evidence type="ECO:0000256" key="2">
    <source>
        <dbReference type="ARBA" id="ARBA00006171"/>
    </source>
</evidence>
<evidence type="ECO:0000256" key="5">
    <source>
        <dbReference type="ARBA" id="ARBA00022842"/>
    </source>
</evidence>
<dbReference type="SUPFAM" id="SSF56784">
    <property type="entry name" value="HAD-like"/>
    <property type="match status" value="1"/>
</dbReference>
<keyword evidence="6" id="KW-0413">Isomerase</keyword>
<gene>
    <name evidence="11" type="ORF">HH214_15890</name>
</gene>
<dbReference type="InterPro" id="IPR006439">
    <property type="entry name" value="HAD-SF_hydro_IA"/>
</dbReference>
<protein>
    <recommendedName>
        <fullName evidence="10">Beta-phosphoglucomutase</fullName>
        <ecNumber evidence="9">5.4.2.6</ecNumber>
    </recommendedName>
</protein>
<dbReference type="CDD" id="cd07505">
    <property type="entry name" value="HAD_BPGM-like"/>
    <property type="match status" value="1"/>
</dbReference>
<proteinExistence type="inferred from homology"/>
<dbReference type="InterPro" id="IPR036412">
    <property type="entry name" value="HAD-like_sf"/>
</dbReference>
<comment type="cofactor">
    <cofactor evidence="1">
        <name>Mg(2+)</name>
        <dbReference type="ChEBI" id="CHEBI:18420"/>
    </cofactor>
</comment>
<keyword evidence="3" id="KW-0597">Phosphoprotein</keyword>
<keyword evidence="12" id="KW-1185">Reference proteome</keyword>
<dbReference type="Pfam" id="PF13419">
    <property type="entry name" value="HAD_2"/>
    <property type="match status" value="1"/>
</dbReference>
<dbReference type="SFLD" id="SFLDG01135">
    <property type="entry name" value="C1.5.6:_HAD__Beta-PGM__Phospha"/>
    <property type="match status" value="1"/>
</dbReference>
<dbReference type="KEGG" id="mrob:HH214_15890"/>
<dbReference type="InterPro" id="IPR041492">
    <property type="entry name" value="HAD_2"/>
</dbReference>
<dbReference type="InterPro" id="IPR051600">
    <property type="entry name" value="Beta-PGM-like"/>
</dbReference>
<dbReference type="InterPro" id="IPR023214">
    <property type="entry name" value="HAD_sf"/>
</dbReference>